<evidence type="ECO:0000313" key="1">
    <source>
        <dbReference type="EMBL" id="MFC3208144.1"/>
    </source>
</evidence>
<reference evidence="2" key="1">
    <citation type="journal article" date="2019" name="Int. J. Syst. Evol. Microbiol.">
        <title>The Global Catalogue of Microorganisms (GCM) 10K type strain sequencing project: providing services to taxonomists for standard genome sequencing and annotation.</title>
        <authorList>
            <consortium name="The Broad Institute Genomics Platform"/>
            <consortium name="The Broad Institute Genome Sequencing Center for Infectious Disease"/>
            <person name="Wu L."/>
            <person name="Ma J."/>
        </authorList>
    </citation>
    <scope>NUCLEOTIDE SEQUENCE [LARGE SCALE GENOMIC DNA]</scope>
    <source>
        <strain evidence="2">KCTC 52165</strain>
    </source>
</reference>
<evidence type="ECO:0000313" key="2">
    <source>
        <dbReference type="Proteomes" id="UP001595583"/>
    </source>
</evidence>
<organism evidence="1 2">
    <name type="scientific">Aquamicrobium soli</name>
    <dbReference type="NCBI Taxonomy" id="1811518"/>
    <lineage>
        <taxon>Bacteria</taxon>
        <taxon>Pseudomonadati</taxon>
        <taxon>Pseudomonadota</taxon>
        <taxon>Alphaproteobacteria</taxon>
        <taxon>Hyphomicrobiales</taxon>
        <taxon>Phyllobacteriaceae</taxon>
        <taxon>Aquamicrobium</taxon>
    </lineage>
</organism>
<sequence>MDAWLKWLIAAACCVVIALGGVYAVSVFNQKMEADAFAEKRAVCTADLDQFYANRVNTDLAAKIDNCVVLGYLAKDEVDAKLNPQFD</sequence>
<dbReference type="EMBL" id="JBHRTK010000016">
    <property type="protein sequence ID" value="MFC3208144.1"/>
    <property type="molecule type" value="Genomic_DNA"/>
</dbReference>
<proteinExistence type="predicted"/>
<dbReference type="RefSeq" id="WP_378223026.1">
    <property type="nucleotide sequence ID" value="NZ_JBHRTK010000016.1"/>
</dbReference>
<keyword evidence="2" id="KW-1185">Reference proteome</keyword>
<gene>
    <name evidence="1" type="ORF">ACFOHJ_18120</name>
</gene>
<name>A0ABV7KCY4_9HYPH</name>
<comment type="caution">
    <text evidence="1">The sequence shown here is derived from an EMBL/GenBank/DDBJ whole genome shotgun (WGS) entry which is preliminary data.</text>
</comment>
<accession>A0ABV7KCY4</accession>
<protein>
    <submittedName>
        <fullName evidence="1">Uncharacterized protein</fullName>
    </submittedName>
</protein>
<dbReference type="Proteomes" id="UP001595583">
    <property type="component" value="Unassembled WGS sequence"/>
</dbReference>